<comment type="caution">
    <text evidence="8">The sequence shown here is derived from an EMBL/GenBank/DDBJ whole genome shotgun (WGS) entry which is preliminary data.</text>
</comment>
<feature type="domain" description="Rod shape-determining protein MreC beta-barrel core" evidence="7">
    <location>
        <begin position="121"/>
        <end position="271"/>
    </location>
</feature>
<name>A0A926DHD5_9FIRM</name>
<dbReference type="EMBL" id="JACRSS010000001">
    <property type="protein sequence ID" value="MBC8537804.1"/>
    <property type="molecule type" value="Genomic_DNA"/>
</dbReference>
<evidence type="ECO:0000256" key="6">
    <source>
        <dbReference type="SAM" id="Coils"/>
    </source>
</evidence>
<dbReference type="InterPro" id="IPR055342">
    <property type="entry name" value="MreC_beta-barrel_core"/>
</dbReference>
<gene>
    <name evidence="8" type="primary">mreC</name>
    <name evidence="8" type="ORF">H8693_02505</name>
</gene>
<organism evidence="8 9">
    <name type="scientific">Guopingia tenuis</name>
    <dbReference type="NCBI Taxonomy" id="2763656"/>
    <lineage>
        <taxon>Bacteria</taxon>
        <taxon>Bacillati</taxon>
        <taxon>Bacillota</taxon>
        <taxon>Clostridia</taxon>
        <taxon>Christensenellales</taxon>
        <taxon>Christensenellaceae</taxon>
        <taxon>Guopingia</taxon>
    </lineage>
</organism>
<evidence type="ECO:0000313" key="8">
    <source>
        <dbReference type="EMBL" id="MBC8537804.1"/>
    </source>
</evidence>
<evidence type="ECO:0000256" key="4">
    <source>
        <dbReference type="ARBA" id="ARBA00032089"/>
    </source>
</evidence>
<keyword evidence="9" id="KW-1185">Reference proteome</keyword>
<evidence type="ECO:0000313" key="9">
    <source>
        <dbReference type="Proteomes" id="UP000617951"/>
    </source>
</evidence>
<reference evidence="8" key="1">
    <citation type="submission" date="2020-08" db="EMBL/GenBank/DDBJ databases">
        <title>Genome public.</title>
        <authorList>
            <person name="Liu C."/>
            <person name="Sun Q."/>
        </authorList>
    </citation>
    <scope>NUCLEOTIDE SEQUENCE</scope>
    <source>
        <strain evidence="8">NSJ-63</strain>
    </source>
</reference>
<dbReference type="Gene3D" id="2.40.10.350">
    <property type="entry name" value="Rod shape-determining protein MreC, domain 2"/>
    <property type="match status" value="1"/>
</dbReference>
<comment type="similarity">
    <text evidence="1 5">Belongs to the MreC family.</text>
</comment>
<evidence type="ECO:0000256" key="3">
    <source>
        <dbReference type="ARBA" id="ARBA00022960"/>
    </source>
</evidence>
<evidence type="ECO:0000256" key="5">
    <source>
        <dbReference type="PIRNR" id="PIRNR038471"/>
    </source>
</evidence>
<evidence type="ECO:0000259" key="7">
    <source>
        <dbReference type="Pfam" id="PF04085"/>
    </source>
</evidence>
<evidence type="ECO:0000256" key="2">
    <source>
        <dbReference type="ARBA" id="ARBA00013855"/>
    </source>
</evidence>
<dbReference type="GO" id="GO:0005886">
    <property type="term" value="C:plasma membrane"/>
    <property type="evidence" value="ECO:0007669"/>
    <property type="project" value="TreeGrafter"/>
</dbReference>
<feature type="coiled-coil region" evidence="6">
    <location>
        <begin position="67"/>
        <end position="104"/>
    </location>
</feature>
<dbReference type="InterPro" id="IPR007221">
    <property type="entry name" value="MreC"/>
</dbReference>
<dbReference type="NCBIfam" id="TIGR00219">
    <property type="entry name" value="mreC"/>
    <property type="match status" value="1"/>
</dbReference>
<sequence length="279" mass="30499">MSFWKNRPLLIAVILIIILFVLLFATAGTSGEGGTQSVIGGIFAPMQEGLYNFTASIGDFFSNLFSTTDLDKENLELKQKVAELESKLQDYENIASENERLKELLNVVDSVGDYEIVTARVIGKNPGVWFREFTINAGRNQGVKKDMIVLTKDGLMGRVISSADSYAKVMTLIDLESGVPALVERTRQNGVVKLKGGTEDSGDALEMYYLPIDADVVPGDKILTSGIGGVYPKGLVIGTVTEVSAESGTEKRVTVKSAVDFERMEEVMVIKHVFEEVEE</sequence>
<comment type="function">
    <text evidence="5">Involved in formation and maintenance of cell shape.</text>
</comment>
<dbReference type="InterPro" id="IPR042175">
    <property type="entry name" value="Cell/Rod_MreC_2"/>
</dbReference>
<evidence type="ECO:0000256" key="1">
    <source>
        <dbReference type="ARBA" id="ARBA00009369"/>
    </source>
</evidence>
<dbReference type="Gene3D" id="2.40.10.340">
    <property type="entry name" value="Rod shape-determining protein MreC, domain 1"/>
    <property type="match status" value="1"/>
</dbReference>
<keyword evidence="3 5" id="KW-0133">Cell shape</keyword>
<keyword evidence="6" id="KW-0175">Coiled coil</keyword>
<protein>
    <recommendedName>
        <fullName evidence="2 5">Cell shape-determining protein MreC</fullName>
    </recommendedName>
    <alternativeName>
        <fullName evidence="4 5">Cell shape protein MreC</fullName>
    </alternativeName>
</protein>
<dbReference type="PANTHER" id="PTHR34138">
    <property type="entry name" value="CELL SHAPE-DETERMINING PROTEIN MREC"/>
    <property type="match status" value="1"/>
</dbReference>
<dbReference type="GO" id="GO:0008360">
    <property type="term" value="P:regulation of cell shape"/>
    <property type="evidence" value="ECO:0007669"/>
    <property type="project" value="UniProtKB-KW"/>
</dbReference>
<dbReference type="AlphaFoldDB" id="A0A926DHD5"/>
<dbReference type="Proteomes" id="UP000617951">
    <property type="component" value="Unassembled WGS sequence"/>
</dbReference>
<dbReference type="PANTHER" id="PTHR34138:SF1">
    <property type="entry name" value="CELL SHAPE-DETERMINING PROTEIN MREC"/>
    <property type="match status" value="1"/>
</dbReference>
<dbReference type="InterPro" id="IPR042177">
    <property type="entry name" value="Cell/Rod_1"/>
</dbReference>
<dbReference type="RefSeq" id="WP_249279652.1">
    <property type="nucleotide sequence ID" value="NZ_JACRSS010000001.1"/>
</dbReference>
<dbReference type="Pfam" id="PF04085">
    <property type="entry name" value="MreC"/>
    <property type="match status" value="1"/>
</dbReference>
<proteinExistence type="inferred from homology"/>
<accession>A0A926DHD5</accession>
<dbReference type="PIRSF" id="PIRSF038471">
    <property type="entry name" value="MreC"/>
    <property type="match status" value="1"/>
</dbReference>